<gene>
    <name evidence="1" type="ORF">M0R45_035450</name>
</gene>
<dbReference type="EMBL" id="JBEDUW010000007">
    <property type="protein sequence ID" value="KAK9911549.1"/>
    <property type="molecule type" value="Genomic_DNA"/>
</dbReference>
<proteinExistence type="predicted"/>
<accession>A0AAW1VVP7</accession>
<comment type="caution">
    <text evidence="1">The sequence shown here is derived from an EMBL/GenBank/DDBJ whole genome shotgun (WGS) entry which is preliminary data.</text>
</comment>
<organism evidence="1 2">
    <name type="scientific">Rubus argutus</name>
    <name type="common">Southern blackberry</name>
    <dbReference type="NCBI Taxonomy" id="59490"/>
    <lineage>
        <taxon>Eukaryota</taxon>
        <taxon>Viridiplantae</taxon>
        <taxon>Streptophyta</taxon>
        <taxon>Embryophyta</taxon>
        <taxon>Tracheophyta</taxon>
        <taxon>Spermatophyta</taxon>
        <taxon>Magnoliopsida</taxon>
        <taxon>eudicotyledons</taxon>
        <taxon>Gunneridae</taxon>
        <taxon>Pentapetalae</taxon>
        <taxon>rosids</taxon>
        <taxon>fabids</taxon>
        <taxon>Rosales</taxon>
        <taxon>Rosaceae</taxon>
        <taxon>Rosoideae</taxon>
        <taxon>Rosoideae incertae sedis</taxon>
        <taxon>Rubus</taxon>
    </lineage>
</organism>
<evidence type="ECO:0000313" key="2">
    <source>
        <dbReference type="Proteomes" id="UP001457282"/>
    </source>
</evidence>
<keyword evidence="2" id="KW-1185">Reference proteome</keyword>
<dbReference type="AlphaFoldDB" id="A0AAW1VVP7"/>
<protein>
    <submittedName>
        <fullName evidence="1">Uncharacterized protein</fullName>
    </submittedName>
</protein>
<evidence type="ECO:0000313" key="1">
    <source>
        <dbReference type="EMBL" id="KAK9911549.1"/>
    </source>
</evidence>
<reference evidence="1 2" key="1">
    <citation type="journal article" date="2023" name="G3 (Bethesda)">
        <title>A chromosome-length genome assembly and annotation of blackberry (Rubus argutus, cv. 'Hillquist').</title>
        <authorList>
            <person name="Bruna T."/>
            <person name="Aryal R."/>
            <person name="Dudchenko O."/>
            <person name="Sargent D.J."/>
            <person name="Mead D."/>
            <person name="Buti M."/>
            <person name="Cavallini A."/>
            <person name="Hytonen T."/>
            <person name="Andres J."/>
            <person name="Pham M."/>
            <person name="Weisz D."/>
            <person name="Mascagni F."/>
            <person name="Usai G."/>
            <person name="Natali L."/>
            <person name="Bassil N."/>
            <person name="Fernandez G.E."/>
            <person name="Lomsadze A."/>
            <person name="Armour M."/>
            <person name="Olukolu B."/>
            <person name="Poorten T."/>
            <person name="Britton C."/>
            <person name="Davik J."/>
            <person name="Ashrafi H."/>
            <person name="Aiden E.L."/>
            <person name="Borodovsky M."/>
            <person name="Worthington M."/>
        </authorList>
    </citation>
    <scope>NUCLEOTIDE SEQUENCE [LARGE SCALE GENOMIC DNA]</scope>
    <source>
        <strain evidence="1">PI 553951</strain>
    </source>
</reference>
<sequence length="109" mass="12526">MILFLVEMLEPTAVQKPAFHSSLESEWRHGSVTPRKEILHSLMVWADFTAFEPTTCFHNYINLCIPECYGELQAPVSSDFTILRCHPTDGQHDNSLESHSRLFAYLTRS</sequence>
<dbReference type="Proteomes" id="UP001457282">
    <property type="component" value="Unassembled WGS sequence"/>
</dbReference>
<name>A0AAW1VVP7_RUBAR</name>